<name>A0ACD3ACT2_9AGAR</name>
<sequence>MPCTRSQSEIHDARLAAQSLPIPSSPSLDRELAGKSPSKKAIEAQIRQELLTIVPKPPKSDHSKTPCAKKEHKLGTQVKLSATDDHLGCWYIYCHNHRRPCFINDPVNPETHPRLAELLRIRRERDRPGASPARTSTSTAVGSPSKSVTSSSSQTHKSGKHAPPLSPPLYGPTFSEVLKPLGPAPQLHVSLWTDDDFIRGIVLPRTGVFSFSISLADMKRELSAVAFKQGTPLEIYSREYGQWLPLPWDAVLYPAALSNALLIKYASVADPAAFEDVLKERIPLDDVDEH</sequence>
<organism evidence="1 2">
    <name type="scientific">Pluteus cervinus</name>
    <dbReference type="NCBI Taxonomy" id="181527"/>
    <lineage>
        <taxon>Eukaryota</taxon>
        <taxon>Fungi</taxon>
        <taxon>Dikarya</taxon>
        <taxon>Basidiomycota</taxon>
        <taxon>Agaricomycotina</taxon>
        <taxon>Agaricomycetes</taxon>
        <taxon>Agaricomycetidae</taxon>
        <taxon>Agaricales</taxon>
        <taxon>Pluteineae</taxon>
        <taxon>Pluteaceae</taxon>
        <taxon>Pluteus</taxon>
    </lineage>
</organism>
<reference evidence="1 2" key="1">
    <citation type="journal article" date="2019" name="Nat. Ecol. Evol.">
        <title>Megaphylogeny resolves global patterns of mushroom evolution.</title>
        <authorList>
            <person name="Varga T."/>
            <person name="Krizsan K."/>
            <person name="Foldi C."/>
            <person name="Dima B."/>
            <person name="Sanchez-Garcia M."/>
            <person name="Sanchez-Ramirez S."/>
            <person name="Szollosi G.J."/>
            <person name="Szarkandi J.G."/>
            <person name="Papp V."/>
            <person name="Albert L."/>
            <person name="Andreopoulos W."/>
            <person name="Angelini C."/>
            <person name="Antonin V."/>
            <person name="Barry K.W."/>
            <person name="Bougher N.L."/>
            <person name="Buchanan P."/>
            <person name="Buyck B."/>
            <person name="Bense V."/>
            <person name="Catcheside P."/>
            <person name="Chovatia M."/>
            <person name="Cooper J."/>
            <person name="Damon W."/>
            <person name="Desjardin D."/>
            <person name="Finy P."/>
            <person name="Geml J."/>
            <person name="Haridas S."/>
            <person name="Hughes K."/>
            <person name="Justo A."/>
            <person name="Karasinski D."/>
            <person name="Kautmanova I."/>
            <person name="Kiss B."/>
            <person name="Kocsube S."/>
            <person name="Kotiranta H."/>
            <person name="LaButti K.M."/>
            <person name="Lechner B.E."/>
            <person name="Liimatainen K."/>
            <person name="Lipzen A."/>
            <person name="Lukacs Z."/>
            <person name="Mihaltcheva S."/>
            <person name="Morgado L.N."/>
            <person name="Niskanen T."/>
            <person name="Noordeloos M.E."/>
            <person name="Ohm R.A."/>
            <person name="Ortiz-Santana B."/>
            <person name="Ovrebo C."/>
            <person name="Racz N."/>
            <person name="Riley R."/>
            <person name="Savchenko A."/>
            <person name="Shiryaev A."/>
            <person name="Soop K."/>
            <person name="Spirin V."/>
            <person name="Szebenyi C."/>
            <person name="Tomsovsky M."/>
            <person name="Tulloss R.E."/>
            <person name="Uehling J."/>
            <person name="Grigoriev I.V."/>
            <person name="Vagvolgyi C."/>
            <person name="Papp T."/>
            <person name="Martin F.M."/>
            <person name="Miettinen O."/>
            <person name="Hibbett D.S."/>
            <person name="Nagy L.G."/>
        </authorList>
    </citation>
    <scope>NUCLEOTIDE SEQUENCE [LARGE SCALE GENOMIC DNA]</scope>
    <source>
        <strain evidence="1 2">NL-1719</strain>
    </source>
</reference>
<keyword evidence="2" id="KW-1185">Reference proteome</keyword>
<protein>
    <submittedName>
        <fullName evidence="1">Uncharacterized protein</fullName>
    </submittedName>
</protein>
<dbReference type="Proteomes" id="UP000308600">
    <property type="component" value="Unassembled WGS sequence"/>
</dbReference>
<evidence type="ECO:0000313" key="1">
    <source>
        <dbReference type="EMBL" id="TFK63326.1"/>
    </source>
</evidence>
<dbReference type="EMBL" id="ML208528">
    <property type="protein sequence ID" value="TFK63326.1"/>
    <property type="molecule type" value="Genomic_DNA"/>
</dbReference>
<evidence type="ECO:0000313" key="2">
    <source>
        <dbReference type="Proteomes" id="UP000308600"/>
    </source>
</evidence>
<accession>A0ACD3ACT2</accession>
<gene>
    <name evidence="1" type="ORF">BDN72DRAFT_862174</name>
</gene>
<proteinExistence type="predicted"/>